<evidence type="ECO:0000259" key="1">
    <source>
        <dbReference type="Pfam" id="PF06985"/>
    </source>
</evidence>
<dbReference type="OrthoDB" id="20872at2759"/>
<dbReference type="PANTHER" id="PTHR10622">
    <property type="entry name" value="HET DOMAIN-CONTAINING PROTEIN"/>
    <property type="match status" value="1"/>
</dbReference>
<gene>
    <name evidence="3" type="ORF">PMIN01_04057</name>
</gene>
<dbReference type="InterPro" id="IPR058525">
    <property type="entry name" value="DUF8212"/>
</dbReference>
<name>A0A9P6KUG2_9PLEO</name>
<comment type="caution">
    <text evidence="3">The sequence shown here is derived from an EMBL/GenBank/DDBJ whole genome shotgun (WGS) entry which is preliminary data.</text>
</comment>
<dbReference type="Pfam" id="PF26640">
    <property type="entry name" value="DUF8212"/>
    <property type="match status" value="1"/>
</dbReference>
<evidence type="ECO:0000313" key="3">
    <source>
        <dbReference type="EMBL" id="KAF9738774.1"/>
    </source>
</evidence>
<evidence type="ECO:0000313" key="4">
    <source>
        <dbReference type="Proteomes" id="UP000756921"/>
    </source>
</evidence>
<dbReference type="Proteomes" id="UP000756921">
    <property type="component" value="Unassembled WGS sequence"/>
</dbReference>
<keyword evidence="4" id="KW-1185">Reference proteome</keyword>
<evidence type="ECO:0000259" key="2">
    <source>
        <dbReference type="Pfam" id="PF26640"/>
    </source>
</evidence>
<dbReference type="Pfam" id="PF06985">
    <property type="entry name" value="HET"/>
    <property type="match status" value="1"/>
</dbReference>
<dbReference type="AlphaFoldDB" id="A0A9P6KUG2"/>
<dbReference type="EMBL" id="WJXW01000003">
    <property type="protein sequence ID" value="KAF9738774.1"/>
    <property type="molecule type" value="Genomic_DNA"/>
</dbReference>
<reference evidence="3" key="1">
    <citation type="journal article" date="2020" name="Mol. Plant Microbe Interact.">
        <title>Genome Sequence of the Biocontrol Agent Coniothyrium minitans strain Conio (IMI 134523).</title>
        <authorList>
            <person name="Patel D."/>
            <person name="Shittu T.A."/>
            <person name="Baroncelli R."/>
            <person name="Muthumeenakshi S."/>
            <person name="Osborne T.H."/>
            <person name="Janganan T.K."/>
            <person name="Sreenivasaprasad S."/>
        </authorList>
    </citation>
    <scope>NUCLEOTIDE SEQUENCE</scope>
    <source>
        <strain evidence="3">Conio</strain>
    </source>
</reference>
<dbReference type="PANTHER" id="PTHR10622:SF10">
    <property type="entry name" value="HET DOMAIN-CONTAINING PROTEIN"/>
    <property type="match status" value="1"/>
</dbReference>
<sequence>MRLLNCSTRRFEEFCNEEISYSEYYDSPTRNYYSKATNKIINTMAKALEHGVNYVWIDSCCIDKSSSAELSEAINSMYLCRWFTRGWTLQELLAPSNVRFFDRRWNCFGTKRSICVVLSHITEIPEDALVGKAAEHRCSVAARMSWAAHRVTTRGEDIAYCLFGLFGVNLPLLYGEGATQAFLRLQEAIIQKSNDLTIFAWQRDQATSPERSGEPCSILAQSPSDFEGSGDIICSLFRNNPEFSVTNKGIRFNDWNFERYGSDPNIFEIPLSCRREWTRETGSLHITLYRLKGNVWYRRKNETFRLHKDFVKIGNAPGSNAALPYFHIMT</sequence>
<protein>
    <submittedName>
        <fullName evidence="3">HET domain-containing protein</fullName>
    </submittedName>
</protein>
<feature type="domain" description="Heterokaryon incompatibility" evidence="1">
    <location>
        <begin position="33"/>
        <end position="77"/>
    </location>
</feature>
<proteinExistence type="predicted"/>
<accession>A0A9P6KUG2</accession>
<organism evidence="3 4">
    <name type="scientific">Paraphaeosphaeria minitans</name>
    <dbReference type="NCBI Taxonomy" id="565426"/>
    <lineage>
        <taxon>Eukaryota</taxon>
        <taxon>Fungi</taxon>
        <taxon>Dikarya</taxon>
        <taxon>Ascomycota</taxon>
        <taxon>Pezizomycotina</taxon>
        <taxon>Dothideomycetes</taxon>
        <taxon>Pleosporomycetidae</taxon>
        <taxon>Pleosporales</taxon>
        <taxon>Massarineae</taxon>
        <taxon>Didymosphaeriaceae</taxon>
        <taxon>Paraphaeosphaeria</taxon>
    </lineage>
</organism>
<feature type="domain" description="DUF8212" evidence="2">
    <location>
        <begin position="180"/>
        <end position="211"/>
    </location>
</feature>
<dbReference type="InterPro" id="IPR010730">
    <property type="entry name" value="HET"/>
</dbReference>